<dbReference type="Proteomes" id="UP000317315">
    <property type="component" value="Unassembled WGS sequence"/>
</dbReference>
<accession>A0A521CYN0</accession>
<keyword evidence="2" id="KW-1185">Reference proteome</keyword>
<evidence type="ECO:0000313" key="2">
    <source>
        <dbReference type="Proteomes" id="UP000317315"/>
    </source>
</evidence>
<sequence>MRKGIALLTVLFLTLIALIFSAVAIYISITSTTISGGEKRYKSALEYAKGISYYLTDEILSGNINSLVPNYTNCINNQCNLSVSLPKTIFSNSNYEVNTTLLGIAEIEDGEIYTFRIEVKNRKVPSERVIVEFGYKVY</sequence>
<dbReference type="EMBL" id="FXTM01000016">
    <property type="protein sequence ID" value="SMO64535.1"/>
    <property type="molecule type" value="Genomic_DNA"/>
</dbReference>
<proteinExistence type="predicted"/>
<gene>
    <name evidence="1" type="ORF">SAMN06269117_1166</name>
</gene>
<evidence type="ECO:0008006" key="3">
    <source>
        <dbReference type="Google" id="ProtNLM"/>
    </source>
</evidence>
<evidence type="ECO:0000313" key="1">
    <source>
        <dbReference type="EMBL" id="SMO64535.1"/>
    </source>
</evidence>
<dbReference type="AlphaFoldDB" id="A0A521CYN0"/>
<organism evidence="1 2">
    <name type="scientific">Balnearium lithotrophicum</name>
    <dbReference type="NCBI Taxonomy" id="223788"/>
    <lineage>
        <taxon>Bacteria</taxon>
        <taxon>Pseudomonadati</taxon>
        <taxon>Aquificota</taxon>
        <taxon>Aquificia</taxon>
        <taxon>Desulfurobacteriales</taxon>
        <taxon>Desulfurobacteriaceae</taxon>
        <taxon>Balnearium</taxon>
    </lineage>
</organism>
<name>A0A521CYN0_9BACT</name>
<reference evidence="1 2" key="1">
    <citation type="submission" date="2017-05" db="EMBL/GenBank/DDBJ databases">
        <authorList>
            <person name="Varghese N."/>
            <person name="Submissions S."/>
        </authorList>
    </citation>
    <scope>NUCLEOTIDE SEQUENCE [LARGE SCALE GENOMIC DNA]</scope>
    <source>
        <strain evidence="1 2">DSM 16304</strain>
    </source>
</reference>
<dbReference type="RefSeq" id="WP_142935775.1">
    <property type="nucleotide sequence ID" value="NZ_FXTM01000016.1"/>
</dbReference>
<protein>
    <recommendedName>
        <fullName evidence="3">PilX N-terminal</fullName>
    </recommendedName>
</protein>